<keyword evidence="2" id="KW-1185">Reference proteome</keyword>
<dbReference type="EMBL" id="JASDAP010000026">
    <property type="protein sequence ID" value="KAK1878958.1"/>
    <property type="molecule type" value="Genomic_DNA"/>
</dbReference>
<dbReference type="Proteomes" id="UP001228049">
    <property type="component" value="Unassembled WGS sequence"/>
</dbReference>
<protein>
    <submittedName>
        <fullName evidence="1">NADH-cytochrome b5 reductase 1</fullName>
    </submittedName>
</protein>
<gene>
    <name evidence="1" type="ORF">KUDE01_027081</name>
</gene>
<sequence>MSLPMSKRYIFQEPGILSAMSAAGAPDVLTLPLERHLKTFPSVSASRYSPHNAPVSARDVSGCPSCWECAPLRSLHGAAVVLLVELSER</sequence>
<name>A0AAD9ERQ1_DISEL</name>
<evidence type="ECO:0000313" key="2">
    <source>
        <dbReference type="Proteomes" id="UP001228049"/>
    </source>
</evidence>
<evidence type="ECO:0000313" key="1">
    <source>
        <dbReference type="EMBL" id="KAK1878958.1"/>
    </source>
</evidence>
<reference evidence="1" key="1">
    <citation type="submission" date="2023-04" db="EMBL/GenBank/DDBJ databases">
        <title>Chromosome-level genome of Chaenocephalus aceratus.</title>
        <authorList>
            <person name="Park H."/>
        </authorList>
    </citation>
    <scope>NUCLEOTIDE SEQUENCE</scope>
    <source>
        <strain evidence="1">DE</strain>
        <tissue evidence="1">Muscle</tissue>
    </source>
</reference>
<dbReference type="AlphaFoldDB" id="A0AAD9ERQ1"/>
<comment type="caution">
    <text evidence="1">The sequence shown here is derived from an EMBL/GenBank/DDBJ whole genome shotgun (WGS) entry which is preliminary data.</text>
</comment>
<organism evidence="1 2">
    <name type="scientific">Dissostichus eleginoides</name>
    <name type="common">Patagonian toothfish</name>
    <name type="synonym">Dissostichus amissus</name>
    <dbReference type="NCBI Taxonomy" id="100907"/>
    <lineage>
        <taxon>Eukaryota</taxon>
        <taxon>Metazoa</taxon>
        <taxon>Chordata</taxon>
        <taxon>Craniata</taxon>
        <taxon>Vertebrata</taxon>
        <taxon>Euteleostomi</taxon>
        <taxon>Actinopterygii</taxon>
        <taxon>Neopterygii</taxon>
        <taxon>Teleostei</taxon>
        <taxon>Neoteleostei</taxon>
        <taxon>Acanthomorphata</taxon>
        <taxon>Eupercaria</taxon>
        <taxon>Perciformes</taxon>
        <taxon>Notothenioidei</taxon>
        <taxon>Nototheniidae</taxon>
        <taxon>Dissostichus</taxon>
    </lineage>
</organism>
<accession>A0AAD9ERQ1</accession>
<proteinExistence type="predicted"/>